<evidence type="ECO:0000313" key="2">
    <source>
        <dbReference type="Proteomes" id="UP001183420"/>
    </source>
</evidence>
<dbReference type="GO" id="GO:0003743">
    <property type="term" value="F:translation initiation factor activity"/>
    <property type="evidence" value="ECO:0007669"/>
    <property type="project" value="UniProtKB-KW"/>
</dbReference>
<evidence type="ECO:0000313" key="1">
    <source>
        <dbReference type="EMBL" id="MDT0316884.1"/>
    </source>
</evidence>
<gene>
    <name evidence="1" type="ORF">RNC47_00875</name>
</gene>
<reference evidence="2" key="1">
    <citation type="submission" date="2023-07" db="EMBL/GenBank/DDBJ databases">
        <title>30 novel species of actinomycetes from the DSMZ collection.</title>
        <authorList>
            <person name="Nouioui I."/>
        </authorList>
    </citation>
    <scope>NUCLEOTIDE SEQUENCE [LARGE SCALE GENOMIC DNA]</scope>
    <source>
        <strain evidence="2">DSM 44918</strain>
    </source>
</reference>
<dbReference type="InterPro" id="IPR043148">
    <property type="entry name" value="TagF_C"/>
</dbReference>
<dbReference type="Proteomes" id="UP001183420">
    <property type="component" value="Unassembled WGS sequence"/>
</dbReference>
<accession>A0ABU2LH18</accession>
<sequence>MDTWATGDGRRATGDGRQATRRSVLFAARSAVALHRLLDVLPVFEGDDRVERYFTLVPGSEFGVGALAAVGRAGGRTIPWDEARGRAFDLVVAASPKGELSELHGPLVLLPHGAGYGKTLPGEGSGGAPSGLDRAYLTSRGRPVAALHALAHPSQVDRLAVESRAAATVTTVTGDPTLERILESAVLRPKFRAALGTGGRRLVVITSTWGPESLLRRRPSLPAELLAGLPYDAYQLALVAHPNEHSERGALQFREPLRPALDAGLVLAEPHEEWASVLVAADVVISDHGSTALYAAALDRPVIAAYDGGRELIPGSPTAELLAGSPRFAGPDSVGAALAGHRPGAARARTGLAFAHQHEALARLRASVYPLLGLDPPAWPAVPRLLPVPARPAGGPGAFAVRTRISGTEVRVERFPDRVGPDGHFLAAESGSAGRRHEETAGLLYRRSPGEPAPHAEGRSAERWLLDTLADHPACQTAGIILSPELCLLASRSGPPLAARIEQSRQDGTAYLPDPAAVLCGLHAWRPAPPPEFTCVTGGRANRVRLAPATPAELARTVWAGP</sequence>
<protein>
    <submittedName>
        <fullName evidence="1">Translation initiation factor 2</fullName>
    </submittedName>
</protein>
<proteinExistence type="predicted"/>
<dbReference type="RefSeq" id="WP_311594615.1">
    <property type="nucleotide sequence ID" value="NZ_JAVREM010000001.1"/>
</dbReference>
<keyword evidence="1" id="KW-0396">Initiation factor</keyword>
<keyword evidence="2" id="KW-1185">Reference proteome</keyword>
<organism evidence="1 2">
    <name type="scientific">Streptomyces millisiae</name>
    <dbReference type="NCBI Taxonomy" id="3075542"/>
    <lineage>
        <taxon>Bacteria</taxon>
        <taxon>Bacillati</taxon>
        <taxon>Actinomycetota</taxon>
        <taxon>Actinomycetes</taxon>
        <taxon>Kitasatosporales</taxon>
        <taxon>Streptomycetaceae</taxon>
        <taxon>Streptomyces</taxon>
    </lineage>
</organism>
<comment type="caution">
    <text evidence="1">The sequence shown here is derived from an EMBL/GenBank/DDBJ whole genome shotgun (WGS) entry which is preliminary data.</text>
</comment>
<keyword evidence="1" id="KW-0648">Protein biosynthesis</keyword>
<dbReference type="SUPFAM" id="SSF53756">
    <property type="entry name" value="UDP-Glycosyltransferase/glycogen phosphorylase"/>
    <property type="match status" value="1"/>
</dbReference>
<dbReference type="EMBL" id="JAVREM010000001">
    <property type="protein sequence ID" value="MDT0316884.1"/>
    <property type="molecule type" value="Genomic_DNA"/>
</dbReference>
<dbReference type="Gene3D" id="3.40.50.12580">
    <property type="match status" value="1"/>
</dbReference>
<name>A0ABU2LH18_9ACTN</name>